<dbReference type="SUPFAM" id="SSF55021">
    <property type="entry name" value="ACT-like"/>
    <property type="match status" value="1"/>
</dbReference>
<accession>A0A0K9NUR4</accession>
<proteinExistence type="predicted"/>
<dbReference type="CDD" id="cd13999">
    <property type="entry name" value="STKc_MAP3K-like"/>
    <property type="match status" value="1"/>
</dbReference>
<evidence type="ECO:0000259" key="8">
    <source>
        <dbReference type="PROSITE" id="PS50011"/>
    </source>
</evidence>
<dbReference type="PANTHER" id="PTHR44329">
    <property type="entry name" value="SERINE/THREONINE-PROTEIN KINASE TNNI3K-RELATED"/>
    <property type="match status" value="1"/>
</dbReference>
<dbReference type="PANTHER" id="PTHR44329:SF41">
    <property type="entry name" value="OS12G0163800 PROTEIN"/>
    <property type="match status" value="1"/>
</dbReference>
<feature type="domain" description="Protein kinase" evidence="8">
    <location>
        <begin position="235"/>
        <end position="487"/>
    </location>
</feature>
<dbReference type="Proteomes" id="UP000036987">
    <property type="component" value="Unassembled WGS sequence"/>
</dbReference>
<dbReference type="Gene3D" id="3.30.70.260">
    <property type="match status" value="1"/>
</dbReference>
<evidence type="ECO:0000256" key="3">
    <source>
        <dbReference type="ARBA" id="ARBA00022777"/>
    </source>
</evidence>
<comment type="catalytic activity">
    <reaction evidence="5">
        <text>L-threonyl-[protein] + ATP = O-phospho-L-threonyl-[protein] + ADP + H(+)</text>
        <dbReference type="Rhea" id="RHEA:46608"/>
        <dbReference type="Rhea" id="RHEA-COMP:11060"/>
        <dbReference type="Rhea" id="RHEA-COMP:11605"/>
        <dbReference type="ChEBI" id="CHEBI:15378"/>
        <dbReference type="ChEBI" id="CHEBI:30013"/>
        <dbReference type="ChEBI" id="CHEBI:30616"/>
        <dbReference type="ChEBI" id="CHEBI:61977"/>
        <dbReference type="ChEBI" id="CHEBI:456216"/>
        <dbReference type="EC" id="2.7.11.1"/>
    </reaction>
</comment>
<dbReference type="InterPro" id="IPR002912">
    <property type="entry name" value="ACT_dom"/>
</dbReference>
<evidence type="ECO:0000256" key="2">
    <source>
        <dbReference type="ARBA" id="ARBA00022741"/>
    </source>
</evidence>
<dbReference type="GO" id="GO:0005524">
    <property type="term" value="F:ATP binding"/>
    <property type="evidence" value="ECO:0007669"/>
    <property type="project" value="UniProtKB-KW"/>
</dbReference>
<dbReference type="Pfam" id="PF07714">
    <property type="entry name" value="PK_Tyr_Ser-Thr"/>
    <property type="match status" value="1"/>
</dbReference>
<dbReference type="SMART" id="SM00220">
    <property type="entry name" value="S_TKc"/>
    <property type="match status" value="1"/>
</dbReference>
<dbReference type="OMA" id="NDMCRAV"/>
<dbReference type="SUPFAM" id="SSF56112">
    <property type="entry name" value="Protein kinase-like (PK-like)"/>
    <property type="match status" value="1"/>
</dbReference>
<feature type="region of interest" description="Disordered" evidence="7">
    <location>
        <begin position="501"/>
        <end position="521"/>
    </location>
</feature>
<evidence type="ECO:0000256" key="6">
    <source>
        <dbReference type="ARBA" id="ARBA00048679"/>
    </source>
</evidence>
<dbReference type="AlphaFoldDB" id="A0A0K9NUR4"/>
<keyword evidence="3 10" id="KW-0418">Kinase</keyword>
<reference evidence="11" key="1">
    <citation type="journal article" date="2016" name="Nature">
        <title>The genome of the seagrass Zostera marina reveals angiosperm adaptation to the sea.</title>
        <authorList>
            <person name="Olsen J.L."/>
            <person name="Rouze P."/>
            <person name="Verhelst B."/>
            <person name="Lin Y.-C."/>
            <person name="Bayer T."/>
            <person name="Collen J."/>
            <person name="Dattolo E."/>
            <person name="De Paoli E."/>
            <person name="Dittami S."/>
            <person name="Maumus F."/>
            <person name="Michel G."/>
            <person name="Kersting A."/>
            <person name="Lauritano C."/>
            <person name="Lohaus R."/>
            <person name="Toepel M."/>
            <person name="Tonon T."/>
            <person name="Vanneste K."/>
            <person name="Amirebrahimi M."/>
            <person name="Brakel J."/>
            <person name="Bostroem C."/>
            <person name="Chovatia M."/>
            <person name="Grimwood J."/>
            <person name="Jenkins J.W."/>
            <person name="Jueterbock A."/>
            <person name="Mraz A."/>
            <person name="Stam W.T."/>
            <person name="Tice H."/>
            <person name="Bornberg-Bauer E."/>
            <person name="Green P.J."/>
            <person name="Pearson G.A."/>
            <person name="Procaccini G."/>
            <person name="Duarte C.M."/>
            <person name="Schmutz J."/>
            <person name="Reusch T.B.H."/>
            <person name="Van de Peer Y."/>
        </authorList>
    </citation>
    <scope>NUCLEOTIDE SEQUENCE [LARGE SCALE GENOMIC DNA]</scope>
    <source>
        <strain evidence="11">cv. Finnish</strain>
    </source>
</reference>
<keyword evidence="2" id="KW-0547">Nucleotide-binding</keyword>
<comment type="catalytic activity">
    <reaction evidence="6">
        <text>L-seryl-[protein] + ATP = O-phospho-L-seryl-[protein] + ADP + H(+)</text>
        <dbReference type="Rhea" id="RHEA:17989"/>
        <dbReference type="Rhea" id="RHEA-COMP:9863"/>
        <dbReference type="Rhea" id="RHEA-COMP:11604"/>
        <dbReference type="ChEBI" id="CHEBI:15378"/>
        <dbReference type="ChEBI" id="CHEBI:29999"/>
        <dbReference type="ChEBI" id="CHEBI:30616"/>
        <dbReference type="ChEBI" id="CHEBI:83421"/>
        <dbReference type="ChEBI" id="CHEBI:456216"/>
        <dbReference type="EC" id="2.7.11.1"/>
    </reaction>
</comment>
<protein>
    <submittedName>
        <fullName evidence="10">Protein kinase family protein, putative, expressed</fullName>
    </submittedName>
</protein>
<dbReference type="OrthoDB" id="4062651at2759"/>
<organism evidence="10 11">
    <name type="scientific">Zostera marina</name>
    <name type="common">Eelgrass</name>
    <dbReference type="NCBI Taxonomy" id="29655"/>
    <lineage>
        <taxon>Eukaryota</taxon>
        <taxon>Viridiplantae</taxon>
        <taxon>Streptophyta</taxon>
        <taxon>Embryophyta</taxon>
        <taxon>Tracheophyta</taxon>
        <taxon>Spermatophyta</taxon>
        <taxon>Magnoliopsida</taxon>
        <taxon>Liliopsida</taxon>
        <taxon>Zosteraceae</taxon>
        <taxon>Zostera</taxon>
    </lineage>
</organism>
<sequence>MTILEEGEGENSLPSQPSVGIRDEIYARLLEIKDEDVMRHPDFRIELDSHFNRFPLSYAMDMMTSDRAEDVMVHIKLLAEAKDSDRRPSFYIRIVKPEELYREERTNDDGNGDVNNTMIESSSVVRVGASSGPYYEMTFSTRDRPKLLSQLSSLLSDVGLNIQEAHVFSTNDGFSIDAFLVDGCDDKSIDDLHKELQKVIEKSEKSLSGLSSSPLGYQESVQINIDKCEIDRSLLKRGKKIGSGSCGDLYHGIFLGQEVAIKYLKYELLNTAVRAEFFHEIEILSKVQHGNVVRFIGACTEPQLCLVTEYMAGGSVYDFTRMCPNTLELPVLLKISIDVCKGMEYLHQNGIIHRDLKTANLLMDANGVVKVADFGVARFQAHEGVIMTAETGTYRWMAPEVINHQPYNEKVDIFSFAIVLWELTTSKVPYDTMTPVQAAIGVRQGLRPTLQDNTHPKLQSLMQRCWDEVPSKRPSFSKLKIELEDFLQNFQLGNEKFQQPVNRVTSKQKRRHSIKDANISG</sequence>
<dbReference type="FunFam" id="3.30.200.20:FF:000034">
    <property type="entry name" value="Kinase suppressor of Ras 1"/>
    <property type="match status" value="1"/>
</dbReference>
<evidence type="ECO:0000313" key="10">
    <source>
        <dbReference type="EMBL" id="KMZ60519.1"/>
    </source>
</evidence>
<dbReference type="InterPro" id="IPR011009">
    <property type="entry name" value="Kinase-like_dom_sf"/>
</dbReference>
<evidence type="ECO:0000313" key="11">
    <source>
        <dbReference type="Proteomes" id="UP000036987"/>
    </source>
</evidence>
<name>A0A0K9NUR4_ZOSMR</name>
<evidence type="ECO:0000259" key="9">
    <source>
        <dbReference type="PROSITE" id="PS51671"/>
    </source>
</evidence>
<dbReference type="GO" id="GO:0004674">
    <property type="term" value="F:protein serine/threonine kinase activity"/>
    <property type="evidence" value="ECO:0000318"/>
    <property type="project" value="GO_Central"/>
</dbReference>
<dbReference type="InterPro" id="IPR051681">
    <property type="entry name" value="Ser/Thr_Kinases-Pseudokinases"/>
</dbReference>
<keyword evidence="1" id="KW-0808">Transferase</keyword>
<dbReference type="InterPro" id="IPR001245">
    <property type="entry name" value="Ser-Thr/Tyr_kinase_cat_dom"/>
</dbReference>
<dbReference type="EMBL" id="LFYR01001622">
    <property type="protein sequence ID" value="KMZ60519.1"/>
    <property type="molecule type" value="Genomic_DNA"/>
</dbReference>
<keyword evidence="11" id="KW-1185">Reference proteome</keyword>
<dbReference type="Gene3D" id="3.30.200.20">
    <property type="entry name" value="Phosphorylase Kinase, domain 1"/>
    <property type="match status" value="1"/>
</dbReference>
<gene>
    <name evidence="10" type="ORF">ZOSMA_59G00800</name>
</gene>
<dbReference type="InterPro" id="IPR000719">
    <property type="entry name" value="Prot_kinase_dom"/>
</dbReference>
<feature type="domain" description="ACT" evidence="9">
    <location>
        <begin position="136"/>
        <end position="212"/>
    </location>
</feature>
<evidence type="ECO:0000256" key="7">
    <source>
        <dbReference type="SAM" id="MobiDB-lite"/>
    </source>
</evidence>
<evidence type="ECO:0000256" key="1">
    <source>
        <dbReference type="ARBA" id="ARBA00022679"/>
    </source>
</evidence>
<dbReference type="PROSITE" id="PS00108">
    <property type="entry name" value="PROTEIN_KINASE_ST"/>
    <property type="match status" value="1"/>
</dbReference>
<evidence type="ECO:0000256" key="4">
    <source>
        <dbReference type="ARBA" id="ARBA00022840"/>
    </source>
</evidence>
<evidence type="ECO:0000256" key="5">
    <source>
        <dbReference type="ARBA" id="ARBA00047899"/>
    </source>
</evidence>
<comment type="caution">
    <text evidence="10">The sequence shown here is derived from an EMBL/GenBank/DDBJ whole genome shotgun (WGS) entry which is preliminary data.</text>
</comment>
<dbReference type="PRINTS" id="PR00109">
    <property type="entry name" value="TYRKINASE"/>
</dbReference>
<dbReference type="InterPro" id="IPR008271">
    <property type="entry name" value="Ser/Thr_kinase_AS"/>
</dbReference>
<dbReference type="PROSITE" id="PS51671">
    <property type="entry name" value="ACT"/>
    <property type="match status" value="1"/>
</dbReference>
<keyword evidence="4" id="KW-0067">ATP-binding</keyword>
<dbReference type="InterPro" id="IPR045865">
    <property type="entry name" value="ACT-like_dom_sf"/>
</dbReference>
<dbReference type="Pfam" id="PF01842">
    <property type="entry name" value="ACT"/>
    <property type="match status" value="1"/>
</dbReference>
<dbReference type="Gene3D" id="1.10.510.10">
    <property type="entry name" value="Transferase(Phosphotransferase) domain 1"/>
    <property type="match status" value="1"/>
</dbReference>
<dbReference type="PROSITE" id="PS50011">
    <property type="entry name" value="PROTEIN_KINASE_DOM"/>
    <property type="match status" value="1"/>
</dbReference>
<dbReference type="GO" id="GO:0007165">
    <property type="term" value="P:signal transduction"/>
    <property type="evidence" value="ECO:0000318"/>
    <property type="project" value="GO_Central"/>
</dbReference>
<dbReference type="STRING" id="29655.A0A0K9NUR4"/>